<keyword evidence="2" id="KW-1185">Reference proteome</keyword>
<name>M1PBH7_DESSD</name>
<dbReference type="EMBL" id="CP003985">
    <property type="protein sequence ID" value="AGF77120.1"/>
    <property type="molecule type" value="Genomic_DNA"/>
</dbReference>
<gene>
    <name evidence="1" type="ordered locus">UWK_00539</name>
</gene>
<dbReference type="KEGG" id="dsf:UWK_00539"/>
<organism evidence="1 2">
    <name type="scientific">Desulfocapsa sulfexigens (strain DSM 10523 / SB164P1)</name>
    <dbReference type="NCBI Taxonomy" id="1167006"/>
    <lineage>
        <taxon>Bacteria</taxon>
        <taxon>Pseudomonadati</taxon>
        <taxon>Thermodesulfobacteriota</taxon>
        <taxon>Desulfobulbia</taxon>
        <taxon>Desulfobulbales</taxon>
        <taxon>Desulfocapsaceae</taxon>
        <taxon>Desulfocapsa</taxon>
    </lineage>
</organism>
<dbReference type="eggNOG" id="ENOG502Z8X3">
    <property type="taxonomic scope" value="Bacteria"/>
</dbReference>
<dbReference type="PATRIC" id="fig|1167006.5.peg.616"/>
<proteinExistence type="predicted"/>
<accession>M1PBH7</accession>
<evidence type="ECO:0000313" key="2">
    <source>
        <dbReference type="Proteomes" id="UP000011721"/>
    </source>
</evidence>
<dbReference type="STRING" id="1167006.UWK_00539"/>
<evidence type="ECO:0008006" key="3">
    <source>
        <dbReference type="Google" id="ProtNLM"/>
    </source>
</evidence>
<protein>
    <recommendedName>
        <fullName evidence="3">Porin</fullName>
    </recommendedName>
</protein>
<dbReference type="HOGENOM" id="CLU_642155_0_0_7"/>
<dbReference type="AlphaFoldDB" id="M1PBH7"/>
<dbReference type="OrthoDB" id="5289878at2"/>
<dbReference type="Proteomes" id="UP000011721">
    <property type="component" value="Chromosome"/>
</dbReference>
<sequence length="446" mass="49964">MNYESKGTVHRRITVSLFSKILLLSGLLLVAAPVNGSDEFSFDLEEIEKKPYQLGGYVELRGEHADINQGSVFTRLNLTDPNISTMDSLYGSIQLDGSYEYGISSLNVQLKAAAQQDTIGWSDLTLVNAAYVSLQPTPSATFSLGKKSYKWGKGYAWNPVGFVNRRKDPNNPEDALEGYVTLECDFIKSWQQSALQTAALTIAVLPVWDDINDDFGESDEVNLAAKLYLLYRDVDIDLMVLTGNSRSESIGLDFSTNLAPHFEIHGEAAYIPSFKKNILKEDNSSSIEENDTFSALLGIRYLSENDVTSIVEYYYNGGGYSEEEMADFYQLAEAGFSQSLEPGTDLLDRAREMSLKGYGRPQPGRHYLYAKFSQKEPFDLLYLSPGIVALINLEDQSYSITPEVVYTGVTNWEFRLNFSMIDGGSHTEYGEKVNSNKLELRARYFF</sequence>
<evidence type="ECO:0000313" key="1">
    <source>
        <dbReference type="EMBL" id="AGF77120.1"/>
    </source>
</evidence>
<reference evidence="2" key="1">
    <citation type="journal article" date="2013" name="Stand. Genomic Sci.">
        <title>Complete genome sequence of Desulfocapsa sulfexigens, a marine deltaproteobacterium specialized in disproportionating inorganic sulfur compounds.</title>
        <authorList>
            <person name="Finster K.W."/>
            <person name="Kjeldsen K.U."/>
            <person name="Kube M."/>
            <person name="Reinhardt R."/>
            <person name="Mussmann M."/>
            <person name="Amann R."/>
            <person name="Schreiber L."/>
        </authorList>
    </citation>
    <scope>NUCLEOTIDE SEQUENCE [LARGE SCALE GENOMIC DNA]</scope>
    <source>
        <strain evidence="2">DSM 10523 / SB164P1</strain>
    </source>
</reference>
<dbReference type="RefSeq" id="WP_015402818.1">
    <property type="nucleotide sequence ID" value="NC_020304.1"/>
</dbReference>